<dbReference type="Proteomes" id="UP000509222">
    <property type="component" value="Chromosome"/>
</dbReference>
<keyword evidence="6 8" id="KW-1133">Transmembrane helix</keyword>
<evidence type="ECO:0000256" key="6">
    <source>
        <dbReference type="ARBA" id="ARBA00022989"/>
    </source>
</evidence>
<keyword evidence="5 8" id="KW-0812">Transmembrane</keyword>
<dbReference type="PANTHER" id="PTHR43337:SF11">
    <property type="entry name" value="GUANINE_HYPOXANTHINE PERMEASE PBUG"/>
    <property type="match status" value="1"/>
</dbReference>
<sequence>MRKYFQFEELGTNYRREIIGGLTTFLAMAYILVVNPLTLTLSSVPDLPDEMYMDYGSVFMATALAAAIGCLMMGIIAKYPIALAPGMGLNAFFAYTVILTYGIPWQTALTGVLFSGLIFIVLSLSGLRERIINAIPNDLKLAVGAGIGLYITFIGLQNSGIIVANEATMVGLGDLTVPSTLLAIFGMVVTVVLMVRRVKGGIFFGMIIAAVIGMIFKVVELPSAIVDFNVPSMAPTFGVALDPILHDFGSLMNIEFLVIVLTFLFVDFFDTAGTLVAVATQARLIKDDKLPRAGRALLADAVATVSGAIFGTSTTTSYIESSAGVAAGARSGFAAVVTGLLFLISILFYPLLEVITSAVTAPALIIVGVLMVSALGRIDWSKFEIAVPAFLTMISMPLGYSIATGIAIGFIFYPITMVTAGKAKQVHPIMYGLFVIFILYFIFIA</sequence>
<evidence type="ECO:0000256" key="2">
    <source>
        <dbReference type="ARBA" id="ARBA00005697"/>
    </source>
</evidence>
<evidence type="ECO:0000256" key="4">
    <source>
        <dbReference type="ARBA" id="ARBA00022475"/>
    </source>
</evidence>
<proteinExistence type="inferred from homology"/>
<dbReference type="EMBL" id="CP051177">
    <property type="protein sequence ID" value="QKX51256.1"/>
    <property type="molecule type" value="Genomic_DNA"/>
</dbReference>
<dbReference type="InterPro" id="IPR045018">
    <property type="entry name" value="Azg-like"/>
</dbReference>
<evidence type="ECO:0000256" key="8">
    <source>
        <dbReference type="PIRNR" id="PIRNR005353"/>
    </source>
</evidence>
<dbReference type="eggNOG" id="COG2252">
    <property type="taxonomic scope" value="Bacteria"/>
</dbReference>
<dbReference type="PIRSF" id="PIRSF005353">
    <property type="entry name" value="PbuG"/>
    <property type="match status" value="1"/>
</dbReference>
<dbReference type="OrthoDB" id="9808458at2"/>
<reference evidence="10" key="2">
    <citation type="submission" date="2020-06" db="EMBL/GenBank/DDBJ databases">
        <title>Isolation of Planomicrobium glaciei.</title>
        <authorList>
            <person name="Malisova L."/>
            <person name="Safrankova R."/>
            <person name="Jakubu V."/>
            <person name="Spanelova P."/>
        </authorList>
    </citation>
    <scope>NUCLEOTIDE SEQUENCE [LARGE SCALE GENOMIC DNA]</scope>
    <source>
        <strain evidence="10">NRL-ATB46093</strain>
    </source>
</reference>
<evidence type="ECO:0000256" key="7">
    <source>
        <dbReference type="ARBA" id="ARBA00023136"/>
    </source>
</evidence>
<comment type="subcellular location">
    <subcellularLocation>
        <location evidence="1 8">Cell membrane</location>
        <topology evidence="1 8">Multi-pass membrane protein</topology>
    </subcellularLocation>
</comment>
<evidence type="ECO:0000256" key="1">
    <source>
        <dbReference type="ARBA" id="ARBA00004651"/>
    </source>
</evidence>
<organism evidence="9 10">
    <name type="scientific">Planococcus glaciei</name>
    <dbReference type="NCBI Taxonomy" id="459472"/>
    <lineage>
        <taxon>Bacteria</taxon>
        <taxon>Bacillati</taxon>
        <taxon>Bacillota</taxon>
        <taxon>Bacilli</taxon>
        <taxon>Bacillales</taxon>
        <taxon>Caryophanaceae</taxon>
        <taxon>Planococcus</taxon>
    </lineage>
</organism>
<accession>A0A1G8CBN5</accession>
<keyword evidence="3 8" id="KW-0813">Transport</keyword>
<dbReference type="AlphaFoldDB" id="A0A1G8CBN5"/>
<dbReference type="STRING" id="459472.SAMN04487975_104253"/>
<gene>
    <name evidence="9" type="ORF">HF394_12005</name>
</gene>
<comment type="similarity">
    <text evidence="2 8">Belongs to the nucleobase:cation symporter-2 (NCS2) (TC 2.A.40) family. Azg-like subfamily.</text>
</comment>
<dbReference type="PANTHER" id="PTHR43337">
    <property type="entry name" value="XANTHINE/URACIL PERMEASE C887.17-RELATED"/>
    <property type="match status" value="1"/>
</dbReference>
<evidence type="ECO:0000313" key="9">
    <source>
        <dbReference type="EMBL" id="QKX51256.1"/>
    </source>
</evidence>
<dbReference type="GO" id="GO:0005345">
    <property type="term" value="F:purine nucleobase transmembrane transporter activity"/>
    <property type="evidence" value="ECO:0007669"/>
    <property type="project" value="TreeGrafter"/>
</dbReference>
<name>A0A1G8CBN5_9BACL</name>
<dbReference type="InterPro" id="IPR026033">
    <property type="entry name" value="Azg-like_bact_archaea"/>
</dbReference>
<keyword evidence="7 8" id="KW-0472">Membrane</keyword>
<dbReference type="Pfam" id="PF00860">
    <property type="entry name" value="Xan_ur_permease"/>
    <property type="match status" value="1"/>
</dbReference>
<keyword evidence="4 8" id="KW-1003">Cell membrane</keyword>
<keyword evidence="10" id="KW-1185">Reference proteome</keyword>
<reference evidence="9 10" key="1">
    <citation type="submission" date="2020-04" db="EMBL/GenBank/DDBJ databases">
        <authorList>
            <person name="Pajer P."/>
            <person name="Broz P."/>
        </authorList>
    </citation>
    <scope>NUCLEOTIDE SEQUENCE [LARGE SCALE GENOMIC DNA]</scope>
    <source>
        <strain evidence="10">NRL-ATB46093</strain>
    </source>
</reference>
<dbReference type="InterPro" id="IPR006043">
    <property type="entry name" value="NCS2"/>
</dbReference>
<protein>
    <submittedName>
        <fullName evidence="9">NCS2 family permease</fullName>
    </submittedName>
</protein>
<evidence type="ECO:0000313" key="10">
    <source>
        <dbReference type="Proteomes" id="UP000509222"/>
    </source>
</evidence>
<dbReference type="RefSeq" id="WP_036804618.1">
    <property type="nucleotide sequence ID" value="NZ_CP051177.1"/>
</dbReference>
<evidence type="ECO:0000256" key="3">
    <source>
        <dbReference type="ARBA" id="ARBA00022448"/>
    </source>
</evidence>
<evidence type="ECO:0000256" key="5">
    <source>
        <dbReference type="ARBA" id="ARBA00022692"/>
    </source>
</evidence>
<dbReference type="GO" id="GO:0005886">
    <property type="term" value="C:plasma membrane"/>
    <property type="evidence" value="ECO:0007669"/>
    <property type="project" value="UniProtKB-SubCell"/>
</dbReference>